<dbReference type="Proteomes" id="UP000324767">
    <property type="component" value="Unassembled WGS sequence"/>
</dbReference>
<feature type="signal peptide" evidence="1">
    <location>
        <begin position="1"/>
        <end position="21"/>
    </location>
</feature>
<name>A0A5M8PE39_9LECA</name>
<dbReference type="AlphaFoldDB" id="A0A5M8PE39"/>
<evidence type="ECO:0000313" key="3">
    <source>
        <dbReference type="Proteomes" id="UP000324767"/>
    </source>
</evidence>
<gene>
    <name evidence="2" type="ORF">FRX48_08738</name>
</gene>
<feature type="chain" id="PRO_5024288171" evidence="1">
    <location>
        <begin position="22"/>
        <end position="191"/>
    </location>
</feature>
<keyword evidence="1" id="KW-0732">Signal</keyword>
<proteinExistence type="predicted"/>
<dbReference type="OrthoDB" id="3918271at2759"/>
<organism evidence="2 3">
    <name type="scientific">Lasallia pustulata</name>
    <dbReference type="NCBI Taxonomy" id="136370"/>
    <lineage>
        <taxon>Eukaryota</taxon>
        <taxon>Fungi</taxon>
        <taxon>Dikarya</taxon>
        <taxon>Ascomycota</taxon>
        <taxon>Pezizomycotina</taxon>
        <taxon>Lecanoromycetes</taxon>
        <taxon>OSLEUM clade</taxon>
        <taxon>Umbilicariomycetidae</taxon>
        <taxon>Umbilicariales</taxon>
        <taxon>Umbilicariaceae</taxon>
        <taxon>Lasallia</taxon>
    </lineage>
</organism>
<reference evidence="2 3" key="1">
    <citation type="submission" date="2019-09" db="EMBL/GenBank/DDBJ databases">
        <title>The hologenome of the rock-dwelling lichen Lasallia pustulata.</title>
        <authorList>
            <person name="Greshake Tzovaras B."/>
            <person name="Segers F."/>
            <person name="Bicker A."/>
            <person name="Dal Grande F."/>
            <person name="Otte J."/>
            <person name="Hankeln T."/>
            <person name="Schmitt I."/>
            <person name="Ebersberger I."/>
        </authorList>
    </citation>
    <scope>NUCLEOTIDE SEQUENCE [LARGE SCALE GENOMIC DNA]</scope>
    <source>
        <strain evidence="2">A1-1</strain>
    </source>
</reference>
<comment type="caution">
    <text evidence="2">The sequence shown here is derived from an EMBL/GenBank/DDBJ whole genome shotgun (WGS) entry which is preliminary data.</text>
</comment>
<dbReference type="EMBL" id="VXIT01000017">
    <property type="protein sequence ID" value="KAA6407495.1"/>
    <property type="molecule type" value="Genomic_DNA"/>
</dbReference>
<accession>A0A5M8PE39</accession>
<evidence type="ECO:0000256" key="1">
    <source>
        <dbReference type="SAM" id="SignalP"/>
    </source>
</evidence>
<evidence type="ECO:0000313" key="2">
    <source>
        <dbReference type="EMBL" id="KAA6407495.1"/>
    </source>
</evidence>
<sequence>MHSTLWLATALAALLLPSANAFNQPHEEQYDLVVHKGYLNTSYYKNFPPNAVNFRPRMQKSLGYEEPEEVIDEDLQPSKTVPERLHPRSTFSYNCPTSIECPDSGCCPVGSWCTVIEGHIGCCDLPIRKECLAFPYTQCAVYALSYLPNPTPLPSHCGDICYDNWNGPAPNGAVSGNVICNPVPSVDPNTD</sequence>
<protein>
    <submittedName>
        <fullName evidence="2">Uncharacterized protein</fullName>
    </submittedName>
</protein>